<reference evidence="2 3" key="1">
    <citation type="submission" date="2023-11" db="EMBL/GenBank/DDBJ databases">
        <title>Halocaridina rubra genome assembly.</title>
        <authorList>
            <person name="Smith C."/>
        </authorList>
    </citation>
    <scope>NUCLEOTIDE SEQUENCE [LARGE SCALE GENOMIC DNA]</scope>
    <source>
        <strain evidence="2">EP-1</strain>
        <tissue evidence="2">Whole</tissue>
    </source>
</reference>
<dbReference type="AlphaFoldDB" id="A0AAN9AEM7"/>
<evidence type="ECO:0000313" key="2">
    <source>
        <dbReference type="EMBL" id="KAK7086063.1"/>
    </source>
</evidence>
<evidence type="ECO:0000256" key="1">
    <source>
        <dbReference type="SAM" id="MobiDB-lite"/>
    </source>
</evidence>
<name>A0AAN9AEM7_HALRR</name>
<organism evidence="2 3">
    <name type="scientific">Halocaridina rubra</name>
    <name type="common">Hawaiian red shrimp</name>
    <dbReference type="NCBI Taxonomy" id="373956"/>
    <lineage>
        <taxon>Eukaryota</taxon>
        <taxon>Metazoa</taxon>
        <taxon>Ecdysozoa</taxon>
        <taxon>Arthropoda</taxon>
        <taxon>Crustacea</taxon>
        <taxon>Multicrustacea</taxon>
        <taxon>Malacostraca</taxon>
        <taxon>Eumalacostraca</taxon>
        <taxon>Eucarida</taxon>
        <taxon>Decapoda</taxon>
        <taxon>Pleocyemata</taxon>
        <taxon>Caridea</taxon>
        <taxon>Atyoidea</taxon>
        <taxon>Atyidae</taxon>
        <taxon>Halocaridina</taxon>
    </lineage>
</organism>
<feature type="region of interest" description="Disordered" evidence="1">
    <location>
        <begin position="1"/>
        <end position="26"/>
    </location>
</feature>
<protein>
    <submittedName>
        <fullName evidence="2">Uncharacterized protein</fullName>
    </submittedName>
</protein>
<feature type="non-terminal residue" evidence="2">
    <location>
        <position position="1"/>
    </location>
</feature>
<gene>
    <name evidence="2" type="ORF">SK128_001708</name>
</gene>
<feature type="compositionally biased region" description="Basic and acidic residues" evidence="1">
    <location>
        <begin position="1"/>
        <end position="23"/>
    </location>
</feature>
<comment type="caution">
    <text evidence="2">The sequence shown here is derived from an EMBL/GenBank/DDBJ whole genome shotgun (WGS) entry which is preliminary data.</text>
</comment>
<dbReference type="Proteomes" id="UP001381693">
    <property type="component" value="Unassembled WGS sequence"/>
</dbReference>
<dbReference type="EMBL" id="JAXCGZ010000392">
    <property type="protein sequence ID" value="KAK7086063.1"/>
    <property type="molecule type" value="Genomic_DNA"/>
</dbReference>
<keyword evidence="3" id="KW-1185">Reference proteome</keyword>
<sequence length="79" mass="9189">TAGGVSKERDDSSKAGKSEDKSGKLLLDPTNKNFIYDEVDDIEDRQDRIFLERGEEMMKRREAPRVKFNRMSFFISIML</sequence>
<accession>A0AAN9AEM7</accession>
<evidence type="ECO:0000313" key="3">
    <source>
        <dbReference type="Proteomes" id="UP001381693"/>
    </source>
</evidence>
<proteinExistence type="predicted"/>